<proteinExistence type="predicted"/>
<dbReference type="GO" id="GO:0016052">
    <property type="term" value="P:carbohydrate catabolic process"/>
    <property type="evidence" value="ECO:0007669"/>
    <property type="project" value="InterPro"/>
</dbReference>
<evidence type="ECO:0000259" key="1">
    <source>
        <dbReference type="Pfam" id="PF16011"/>
    </source>
</evidence>
<sequence length="250" mass="28984">MRLSKAVTGIIILFAGFNTIAQEKRPNPGTFPPVYNIVRLKHAIKIDGNWDKHEWKKVKSIEIINFIRMEPEFRPLVQAKMMYDSENAYVIFRVQDRNVRSITTEINGPVWKDSAVEFFFSPNTEFPLNFFNLEVNCGGTPLLEYNPNPRIGPKPVPEDIKKIEIGHSLPKIVDPEISGPLTWTVEYRIPLDMLENYSKISRPKKGVIWKANFYKIAEITSNPHYATWSPINHPKPQFHLPQYFGTLKFQ</sequence>
<dbReference type="AlphaFoldDB" id="A0A1G9TU88"/>
<dbReference type="STRING" id="990371.SAMN05421813_11433"/>
<accession>A0A1G9TU88</accession>
<dbReference type="Pfam" id="PF16011">
    <property type="entry name" value="CBM9_2"/>
    <property type="match status" value="1"/>
</dbReference>
<name>A0A1G9TU88_9SPHI</name>
<gene>
    <name evidence="2" type="ORF">SAMN05421813_11433</name>
</gene>
<dbReference type="InterPro" id="IPR010502">
    <property type="entry name" value="Carb-bd_dom_fam9"/>
</dbReference>
<dbReference type="GO" id="GO:0030246">
    <property type="term" value="F:carbohydrate binding"/>
    <property type="evidence" value="ECO:0007669"/>
    <property type="project" value="InterPro"/>
</dbReference>
<keyword evidence="3" id="KW-1185">Reference proteome</keyword>
<dbReference type="EMBL" id="FNHH01000014">
    <property type="protein sequence ID" value="SDM51128.1"/>
    <property type="molecule type" value="Genomic_DNA"/>
</dbReference>
<protein>
    <submittedName>
        <fullName evidence="2">Carbohydrate-binding family 9</fullName>
    </submittedName>
</protein>
<dbReference type="Proteomes" id="UP000199226">
    <property type="component" value="Unassembled WGS sequence"/>
</dbReference>
<dbReference type="RefSeq" id="WP_090704807.1">
    <property type="nucleotide sequence ID" value="NZ_FNHH01000014.1"/>
</dbReference>
<dbReference type="Gene3D" id="2.60.40.1190">
    <property type="match status" value="1"/>
</dbReference>
<dbReference type="SUPFAM" id="SSF49344">
    <property type="entry name" value="CBD9-like"/>
    <property type="match status" value="1"/>
</dbReference>
<evidence type="ECO:0000313" key="2">
    <source>
        <dbReference type="EMBL" id="SDM51128.1"/>
    </source>
</evidence>
<dbReference type="GO" id="GO:0004553">
    <property type="term" value="F:hydrolase activity, hydrolyzing O-glycosyl compounds"/>
    <property type="evidence" value="ECO:0007669"/>
    <property type="project" value="InterPro"/>
</dbReference>
<reference evidence="3" key="1">
    <citation type="submission" date="2016-10" db="EMBL/GenBank/DDBJ databases">
        <authorList>
            <person name="Varghese N."/>
            <person name="Submissions S."/>
        </authorList>
    </citation>
    <scope>NUCLEOTIDE SEQUENCE [LARGE SCALE GENOMIC DNA]</scope>
    <source>
        <strain evidence="3">DSM 24536</strain>
    </source>
</reference>
<feature type="domain" description="Carbohydrate-binding" evidence="1">
    <location>
        <begin position="59"/>
        <end position="249"/>
    </location>
</feature>
<organism evidence="2 3">
    <name type="scientific">Daejeonella rubra</name>
    <dbReference type="NCBI Taxonomy" id="990371"/>
    <lineage>
        <taxon>Bacteria</taxon>
        <taxon>Pseudomonadati</taxon>
        <taxon>Bacteroidota</taxon>
        <taxon>Sphingobacteriia</taxon>
        <taxon>Sphingobacteriales</taxon>
        <taxon>Sphingobacteriaceae</taxon>
        <taxon>Daejeonella</taxon>
    </lineage>
</organism>
<evidence type="ECO:0000313" key="3">
    <source>
        <dbReference type="Proteomes" id="UP000199226"/>
    </source>
</evidence>
<dbReference type="OrthoDB" id="9801646at2"/>
<dbReference type="CDD" id="cd09620">
    <property type="entry name" value="CBM9_like_3"/>
    <property type="match status" value="1"/>
</dbReference>